<organism evidence="8 9">
    <name type="scientific">Stachybotrys chartarum (strain CBS 109288 / IBT 7711)</name>
    <name type="common">Toxic black mold</name>
    <name type="synonym">Stilbospora chartarum</name>
    <dbReference type="NCBI Taxonomy" id="1280523"/>
    <lineage>
        <taxon>Eukaryota</taxon>
        <taxon>Fungi</taxon>
        <taxon>Dikarya</taxon>
        <taxon>Ascomycota</taxon>
        <taxon>Pezizomycotina</taxon>
        <taxon>Sordariomycetes</taxon>
        <taxon>Hypocreomycetidae</taxon>
        <taxon>Hypocreales</taxon>
        <taxon>Stachybotryaceae</taxon>
        <taxon>Stachybotrys</taxon>
    </lineage>
</organism>
<keyword evidence="3 6" id="KW-1133">Transmembrane helix</keyword>
<dbReference type="InterPro" id="IPR049326">
    <property type="entry name" value="Rhodopsin_dom_fungi"/>
</dbReference>
<reference evidence="8 9" key="1">
    <citation type="journal article" date="2014" name="BMC Genomics">
        <title>Comparative genome sequencing reveals chemotype-specific gene clusters in the toxigenic black mold Stachybotrys.</title>
        <authorList>
            <person name="Semeiks J."/>
            <person name="Borek D."/>
            <person name="Otwinowski Z."/>
            <person name="Grishin N.V."/>
        </authorList>
    </citation>
    <scope>NUCLEOTIDE SEQUENCE [LARGE SCALE GENOMIC DNA]</scope>
    <source>
        <strain evidence="9">CBS 109288 / IBT 7711</strain>
    </source>
</reference>
<proteinExistence type="inferred from homology"/>
<evidence type="ECO:0000256" key="6">
    <source>
        <dbReference type="SAM" id="Phobius"/>
    </source>
</evidence>
<feature type="transmembrane region" description="Helical" evidence="6">
    <location>
        <begin position="68"/>
        <end position="88"/>
    </location>
</feature>
<dbReference type="AlphaFoldDB" id="A0A084AM43"/>
<protein>
    <recommendedName>
        <fullName evidence="7">Rhodopsin domain-containing protein</fullName>
    </recommendedName>
</protein>
<evidence type="ECO:0000256" key="4">
    <source>
        <dbReference type="ARBA" id="ARBA00023136"/>
    </source>
</evidence>
<feature type="transmembrane region" description="Helical" evidence="6">
    <location>
        <begin position="100"/>
        <end position="128"/>
    </location>
</feature>
<evidence type="ECO:0000256" key="2">
    <source>
        <dbReference type="ARBA" id="ARBA00022692"/>
    </source>
</evidence>
<evidence type="ECO:0000256" key="3">
    <source>
        <dbReference type="ARBA" id="ARBA00022989"/>
    </source>
</evidence>
<dbReference type="Proteomes" id="UP000028045">
    <property type="component" value="Unassembled WGS sequence"/>
</dbReference>
<evidence type="ECO:0000313" key="8">
    <source>
        <dbReference type="EMBL" id="KEY66372.1"/>
    </source>
</evidence>
<evidence type="ECO:0000256" key="5">
    <source>
        <dbReference type="ARBA" id="ARBA00038359"/>
    </source>
</evidence>
<comment type="subcellular location">
    <subcellularLocation>
        <location evidence="1">Membrane</location>
        <topology evidence="1">Multi-pass membrane protein</topology>
    </subcellularLocation>
</comment>
<keyword evidence="2 6" id="KW-0812">Transmembrane</keyword>
<evidence type="ECO:0000259" key="7">
    <source>
        <dbReference type="Pfam" id="PF20684"/>
    </source>
</evidence>
<keyword evidence="4 6" id="KW-0472">Membrane</keyword>
<dbReference type="PANTHER" id="PTHR33048:SF47">
    <property type="entry name" value="INTEGRAL MEMBRANE PROTEIN-RELATED"/>
    <property type="match status" value="1"/>
</dbReference>
<evidence type="ECO:0000256" key="1">
    <source>
        <dbReference type="ARBA" id="ARBA00004141"/>
    </source>
</evidence>
<evidence type="ECO:0000313" key="9">
    <source>
        <dbReference type="Proteomes" id="UP000028045"/>
    </source>
</evidence>
<name>A0A084AM43_STACB</name>
<dbReference type="InterPro" id="IPR052337">
    <property type="entry name" value="SAT4-like"/>
</dbReference>
<dbReference type="HOGENOM" id="CLU_1235745_0_0_1"/>
<sequence length="224" mass="24246">MTQDVLAAAASFTACPFLICSLPLNIVSALYWGIAQAAVNIVYDLYIFVLPLPIIYRLNLTTKRKIQVMALFFIALLGVIASIISLAYRVISIQGPAPDLTFAAGVLMICNLSEMTAASIVCAAPAFASFLRIHVLGSGIVRGLKTSLNLGIFYNFRSTWGMSQSEHVSKTDATGRNGQHLEDPIQVRRGGLGNLNGYIEMSDTWLFNRGNTTVDIEAPSVEGK</sequence>
<dbReference type="Pfam" id="PF20684">
    <property type="entry name" value="Fung_rhodopsin"/>
    <property type="match status" value="1"/>
</dbReference>
<comment type="similarity">
    <text evidence="5">Belongs to the SAT4 family.</text>
</comment>
<feature type="domain" description="Rhodopsin" evidence="7">
    <location>
        <begin position="32"/>
        <end position="131"/>
    </location>
</feature>
<dbReference type="GO" id="GO:0016020">
    <property type="term" value="C:membrane"/>
    <property type="evidence" value="ECO:0007669"/>
    <property type="project" value="UniProtKB-SubCell"/>
</dbReference>
<keyword evidence="9" id="KW-1185">Reference proteome</keyword>
<accession>A0A084AM43</accession>
<dbReference type="EMBL" id="KL648659">
    <property type="protein sequence ID" value="KEY66372.1"/>
    <property type="molecule type" value="Genomic_DNA"/>
</dbReference>
<dbReference type="PANTHER" id="PTHR33048">
    <property type="entry name" value="PTH11-LIKE INTEGRAL MEMBRANE PROTEIN (AFU_ORTHOLOGUE AFUA_5G11245)"/>
    <property type="match status" value="1"/>
</dbReference>
<gene>
    <name evidence="8" type="ORF">S7711_10986</name>
</gene>
<feature type="transmembrane region" description="Helical" evidence="6">
    <location>
        <begin position="31"/>
        <end position="56"/>
    </location>
</feature>